<organism evidence="10">
    <name type="scientific">Oryza punctata</name>
    <name type="common">Red rice</name>
    <dbReference type="NCBI Taxonomy" id="4537"/>
    <lineage>
        <taxon>Eukaryota</taxon>
        <taxon>Viridiplantae</taxon>
        <taxon>Streptophyta</taxon>
        <taxon>Embryophyta</taxon>
        <taxon>Tracheophyta</taxon>
        <taxon>Spermatophyta</taxon>
        <taxon>Magnoliopsida</taxon>
        <taxon>Liliopsida</taxon>
        <taxon>Poales</taxon>
        <taxon>Poaceae</taxon>
        <taxon>BOP clade</taxon>
        <taxon>Oryzoideae</taxon>
        <taxon>Oryzeae</taxon>
        <taxon>Oryzinae</taxon>
        <taxon>Oryza</taxon>
    </lineage>
</organism>
<dbReference type="Gene3D" id="3.30.1350.10">
    <property type="entry name" value="Thionin-like"/>
    <property type="match status" value="1"/>
</dbReference>
<comment type="subcellular location">
    <subcellularLocation>
        <location evidence="2">Secreted</location>
    </subcellularLocation>
</comment>
<dbReference type="eggNOG" id="ENOG502SUEZ">
    <property type="taxonomic scope" value="Eukaryota"/>
</dbReference>
<dbReference type="GO" id="GO:0006952">
    <property type="term" value="P:defense response"/>
    <property type="evidence" value="ECO:0007669"/>
    <property type="project" value="UniProtKB-KW"/>
</dbReference>
<dbReference type="InterPro" id="IPR036391">
    <property type="entry name" value="Thionin-like_sf"/>
</dbReference>
<evidence type="ECO:0000256" key="7">
    <source>
        <dbReference type="ARBA" id="ARBA00023157"/>
    </source>
</evidence>
<dbReference type="AlphaFoldDB" id="A0A0E0LC28"/>
<keyword evidence="5 9" id="KW-0732">Signal</keyword>
<comment type="similarity">
    <text evidence="8">Belongs to the plant thionin (TC 1.C.44) family. 4 C-C subfamily.</text>
</comment>
<dbReference type="Proteomes" id="UP000026962">
    <property type="component" value="Chromosome 6"/>
</dbReference>
<dbReference type="GO" id="GO:0005576">
    <property type="term" value="C:extracellular region"/>
    <property type="evidence" value="ECO:0007669"/>
    <property type="project" value="UniProtKB-SubCell"/>
</dbReference>
<protein>
    <submittedName>
        <fullName evidence="10">Uncharacterized protein</fullName>
    </submittedName>
</protein>
<dbReference type="PANTHER" id="PTHR33920:SF2">
    <property type="entry name" value="THIONIN-2.1-RELATED"/>
    <property type="match status" value="1"/>
</dbReference>
<dbReference type="PANTHER" id="PTHR33920">
    <property type="entry name" value="THIONIN-2.1-RELATED"/>
    <property type="match status" value="1"/>
</dbReference>
<evidence type="ECO:0000256" key="2">
    <source>
        <dbReference type="ARBA" id="ARBA00004613"/>
    </source>
</evidence>
<keyword evidence="11" id="KW-1185">Reference proteome</keyword>
<evidence type="ECO:0000313" key="11">
    <source>
        <dbReference type="Proteomes" id="UP000026962"/>
    </source>
</evidence>
<dbReference type="OMA" id="ICCRNTR"/>
<evidence type="ECO:0000313" key="10">
    <source>
        <dbReference type="EnsemblPlants" id="OPUNC06G14980.1"/>
    </source>
</evidence>
<evidence type="ECO:0000256" key="8">
    <source>
        <dbReference type="ARBA" id="ARBA00043965"/>
    </source>
</evidence>
<name>A0A0E0LC28_ORYPU</name>
<proteinExistence type="inferred from homology"/>
<dbReference type="GO" id="GO:0090729">
    <property type="term" value="F:toxin activity"/>
    <property type="evidence" value="ECO:0007669"/>
    <property type="project" value="UniProtKB-KW"/>
</dbReference>
<dbReference type="FunFam" id="3.30.1350.10:FF:000001">
    <property type="entry name" value="Hellethionin-D"/>
    <property type="match status" value="1"/>
</dbReference>
<evidence type="ECO:0000256" key="6">
    <source>
        <dbReference type="ARBA" id="ARBA00022821"/>
    </source>
</evidence>
<comment type="function">
    <text evidence="1">Thionins are small plant proteins which are toxic to animal cells. They seem to exert their toxic effect at the level of the cell membrane. Their precise function is not known.</text>
</comment>
<dbReference type="InterPro" id="IPR001010">
    <property type="entry name" value="Thionin"/>
</dbReference>
<feature type="signal peptide" evidence="9">
    <location>
        <begin position="1"/>
        <end position="19"/>
    </location>
</feature>
<keyword evidence="4" id="KW-0800">Toxin</keyword>
<reference evidence="10" key="2">
    <citation type="submission" date="2018-05" db="EMBL/GenBank/DDBJ databases">
        <title>OpunRS2 (Oryza punctata Reference Sequence Version 2).</title>
        <authorList>
            <person name="Zhang J."/>
            <person name="Kudrna D."/>
            <person name="Lee S."/>
            <person name="Talag J."/>
            <person name="Welchert J."/>
            <person name="Wing R.A."/>
        </authorList>
    </citation>
    <scope>NUCLEOTIDE SEQUENCE [LARGE SCALE GENOMIC DNA]</scope>
</reference>
<evidence type="ECO:0000256" key="3">
    <source>
        <dbReference type="ARBA" id="ARBA00022525"/>
    </source>
</evidence>
<evidence type="ECO:0000256" key="1">
    <source>
        <dbReference type="ARBA" id="ARBA00002847"/>
    </source>
</evidence>
<dbReference type="HOGENOM" id="CLU_132328_0_0_1"/>
<dbReference type="PRINTS" id="PR00287">
    <property type="entry name" value="THIONIN"/>
</dbReference>
<evidence type="ECO:0000256" key="9">
    <source>
        <dbReference type="SAM" id="SignalP"/>
    </source>
</evidence>
<keyword evidence="3" id="KW-0964">Secreted</keyword>
<evidence type="ECO:0000256" key="5">
    <source>
        <dbReference type="ARBA" id="ARBA00022729"/>
    </source>
</evidence>
<dbReference type="PROSITE" id="PS00271">
    <property type="entry name" value="THIONIN"/>
    <property type="match status" value="1"/>
</dbReference>
<dbReference type="Gramene" id="OPUNC06G14980.1">
    <property type="protein sequence ID" value="OPUNC06G14980.1"/>
    <property type="gene ID" value="OPUNC06G14980"/>
</dbReference>
<feature type="chain" id="PRO_5002366519" evidence="9">
    <location>
        <begin position="20"/>
        <end position="135"/>
    </location>
</feature>
<dbReference type="SUPFAM" id="SSF57429">
    <property type="entry name" value="Crambin-like"/>
    <property type="match status" value="1"/>
</dbReference>
<evidence type="ECO:0000256" key="4">
    <source>
        <dbReference type="ARBA" id="ARBA00022656"/>
    </source>
</evidence>
<sequence>MEGVKSLIICALVLGLVLQQEKIHVEARTCCPSTTARNIYTSCRFAGASMDMCARLSGCKIADGSCEPPYDHLTHHPDSDKSDVLDFCKLGCTSAVCSKINTFAANEEVNGVVEHCNDACYRFCTNEAQTATVVS</sequence>
<dbReference type="Pfam" id="PF00321">
    <property type="entry name" value="Thionin"/>
    <property type="match status" value="1"/>
</dbReference>
<keyword evidence="6" id="KW-0611">Plant defense</keyword>
<reference evidence="10" key="1">
    <citation type="submission" date="2015-04" db="UniProtKB">
        <authorList>
            <consortium name="EnsemblPlants"/>
        </authorList>
    </citation>
    <scope>IDENTIFICATION</scope>
</reference>
<dbReference type="EnsemblPlants" id="OPUNC06G14980.1">
    <property type="protein sequence ID" value="OPUNC06G14980.1"/>
    <property type="gene ID" value="OPUNC06G14980"/>
</dbReference>
<keyword evidence="7" id="KW-1015">Disulfide bond</keyword>
<accession>A0A0E0LC28</accession>